<proteinExistence type="predicted"/>
<comment type="caution">
    <text evidence="1">The sequence shown here is derived from an EMBL/GenBank/DDBJ whole genome shotgun (WGS) entry which is preliminary data.</text>
</comment>
<accession>A0ACB0YMB5</accession>
<organism evidence="1 2">
    <name type="scientific">Meloidogyne enterolobii</name>
    <name type="common">Root-knot nematode worm</name>
    <name type="synonym">Meloidogyne mayaguensis</name>
    <dbReference type="NCBI Taxonomy" id="390850"/>
    <lineage>
        <taxon>Eukaryota</taxon>
        <taxon>Metazoa</taxon>
        <taxon>Ecdysozoa</taxon>
        <taxon>Nematoda</taxon>
        <taxon>Chromadorea</taxon>
        <taxon>Rhabditida</taxon>
        <taxon>Tylenchina</taxon>
        <taxon>Tylenchomorpha</taxon>
        <taxon>Tylenchoidea</taxon>
        <taxon>Meloidogynidae</taxon>
        <taxon>Meloidogyninae</taxon>
        <taxon>Meloidogyne</taxon>
    </lineage>
</organism>
<dbReference type="Proteomes" id="UP001497535">
    <property type="component" value="Unassembled WGS sequence"/>
</dbReference>
<evidence type="ECO:0000313" key="2">
    <source>
        <dbReference type="Proteomes" id="UP001497535"/>
    </source>
</evidence>
<gene>
    <name evidence="1" type="ORF">MENTE1834_LOCUS13930</name>
</gene>
<sequence>MGMIRDAENQFLLSLQRCPMVETDIGDTERSLLYYKLLLRQDASNVEGIACLGAHIFYEGRPEIALKFYRRILQMGVNSAELYANLALCCFYCQQFDLACGCLERAHSVADQSVQADLWLVLLLSLY</sequence>
<protein>
    <submittedName>
        <fullName evidence="1">Uncharacterized protein</fullName>
    </submittedName>
</protein>
<reference evidence="1" key="1">
    <citation type="submission" date="2023-11" db="EMBL/GenBank/DDBJ databases">
        <authorList>
            <person name="Poullet M."/>
        </authorList>
    </citation>
    <scope>NUCLEOTIDE SEQUENCE</scope>
    <source>
        <strain evidence="1">E1834</strain>
    </source>
</reference>
<keyword evidence="2" id="KW-1185">Reference proteome</keyword>
<name>A0ACB0YMB5_MELEN</name>
<evidence type="ECO:0000313" key="1">
    <source>
        <dbReference type="EMBL" id="CAK5052613.1"/>
    </source>
</evidence>
<dbReference type="EMBL" id="CAVMJV010000014">
    <property type="protein sequence ID" value="CAK5052613.1"/>
    <property type="molecule type" value="Genomic_DNA"/>
</dbReference>